<dbReference type="OrthoDB" id="15472at10239"/>
<dbReference type="Gene3D" id="3.10.100.10">
    <property type="entry name" value="Mannose-Binding Protein A, subunit A"/>
    <property type="match status" value="1"/>
</dbReference>
<keyword evidence="1" id="KW-0812">Transmembrane</keyword>
<dbReference type="InterPro" id="IPR001304">
    <property type="entry name" value="C-type_lectin-like"/>
</dbReference>
<organism evidence="3 4">
    <name type="scientific">Yaba-like disease virus</name>
    <name type="common">YLDV</name>
    <dbReference type="NCBI Taxonomy" id="132475"/>
    <lineage>
        <taxon>Viruses</taxon>
        <taxon>Varidnaviria</taxon>
        <taxon>Bamfordvirae</taxon>
        <taxon>Nucleocytoviricota</taxon>
        <taxon>Pokkesviricetes</taxon>
        <taxon>Chitovirales</taxon>
        <taxon>Poxviridae</taxon>
        <taxon>Chordopoxvirinae</taxon>
        <taxon>Yatapoxvirus</taxon>
        <taxon>Yatapoxvirus tanapox</taxon>
        <taxon>Tanapox virus</taxon>
    </lineage>
</organism>
<dbReference type="SUPFAM" id="SSF56436">
    <property type="entry name" value="C-type lectin-like"/>
    <property type="match status" value="1"/>
</dbReference>
<feature type="domain" description="C-type lectin" evidence="2">
    <location>
        <begin position="68"/>
        <end position="166"/>
    </location>
</feature>
<reference evidence="3 4" key="1">
    <citation type="journal article" date="2001" name="Virology">
        <title>The genome sequence of Yaba-like disease virus, a yatapoxvirus.</title>
        <authorList>
            <person name="Lee H.J."/>
            <person name="Essani K."/>
            <person name="Smith G.L."/>
        </authorList>
    </citation>
    <scope>NUCLEOTIDE SEQUENCE [LARGE SCALE GENOMIC DNA]</scope>
</reference>
<proteinExistence type="predicted"/>
<dbReference type="Proteomes" id="UP000136581">
    <property type="component" value="Segment"/>
</dbReference>
<dbReference type="InterPro" id="IPR016186">
    <property type="entry name" value="C-type_lectin-like/link_sf"/>
</dbReference>
<keyword evidence="4" id="KW-1185">Reference proteome</keyword>
<name>Q9DHJ0_YLDV</name>
<evidence type="ECO:0000259" key="2">
    <source>
        <dbReference type="Pfam" id="PF00059"/>
    </source>
</evidence>
<evidence type="ECO:0000313" key="4">
    <source>
        <dbReference type="Proteomes" id="UP000136581"/>
    </source>
</evidence>
<evidence type="ECO:0000256" key="1">
    <source>
        <dbReference type="SAM" id="Phobius"/>
    </source>
</evidence>
<accession>Q9DHJ0</accession>
<dbReference type="GeneID" id="918622"/>
<feature type="transmembrane region" description="Helical" evidence="1">
    <location>
        <begin position="20"/>
        <end position="38"/>
    </location>
</feature>
<dbReference type="KEGG" id="vg:918622"/>
<gene>
    <name evidence="3" type="primary">123R</name>
</gene>
<keyword evidence="1" id="KW-0472">Membrane</keyword>
<evidence type="ECO:0000313" key="3">
    <source>
        <dbReference type="EMBL" id="CAC21361.1"/>
    </source>
</evidence>
<dbReference type="InterPro" id="IPR016187">
    <property type="entry name" value="CTDL_fold"/>
</dbReference>
<dbReference type="EMBL" id="AJ293568">
    <property type="protein sequence ID" value="CAC21361.1"/>
    <property type="molecule type" value="Genomic_DNA"/>
</dbReference>
<dbReference type="Pfam" id="PF00059">
    <property type="entry name" value="Lectin_C"/>
    <property type="match status" value="1"/>
</dbReference>
<organismHost>
    <name type="scientific">Simiiformes</name>
    <dbReference type="NCBI Taxonomy" id="314293"/>
</organismHost>
<sequence>MKSFNRQTVNKIKKYSTPAAIFMILSTVVSGIGTVLKFKHELFPSACARGWIPYDNYCYLDTNLQLAANGALNVCNSYKARLPKTNFRHLKVLSLTYSKHFWVGLKKKDNRWLDISTNKTIDMNSNVDLTKTKGKYDNENSICFVYKMGELKGVICDIVNYIVCVKKFYK</sequence>
<keyword evidence="1" id="KW-1133">Transmembrane helix</keyword>
<protein>
    <submittedName>
        <fullName evidence="3">123R protein</fullName>
    </submittedName>
</protein>
<dbReference type="RefSeq" id="NP_073508.1">
    <property type="nucleotide sequence ID" value="NC_002642.1"/>
</dbReference>
<organismHost>
    <name type="scientific">Homo sapiens</name>
    <name type="common">Human</name>
    <dbReference type="NCBI Taxonomy" id="9606"/>
</organismHost>